<keyword evidence="3" id="KW-1185">Reference proteome</keyword>
<accession>A0A8H4AGV4</accession>
<gene>
    <name evidence="2" type="ORF">F8M41_021396</name>
</gene>
<feature type="chain" id="PRO_5034824563" evidence="1">
    <location>
        <begin position="20"/>
        <end position="129"/>
    </location>
</feature>
<sequence length="129" mass="14249">MLKTRSIALFAFLFTYLNATLLCRAAIGDKAAATFKILNGTATFEQVTEDTFSIYGVLNKGIDENDPDIYFIDLNGDTLSFAEYNISIDPPKAGPWNATTNGNIDELIGTYIAILYDENTIDDSFIVKE</sequence>
<dbReference type="EMBL" id="WTPW01000624">
    <property type="protein sequence ID" value="KAF0493365.1"/>
    <property type="molecule type" value="Genomic_DNA"/>
</dbReference>
<evidence type="ECO:0000256" key="1">
    <source>
        <dbReference type="SAM" id="SignalP"/>
    </source>
</evidence>
<comment type="caution">
    <text evidence="2">The sequence shown here is derived from an EMBL/GenBank/DDBJ whole genome shotgun (WGS) entry which is preliminary data.</text>
</comment>
<dbReference type="OrthoDB" id="2370796at2759"/>
<evidence type="ECO:0000313" key="3">
    <source>
        <dbReference type="Proteomes" id="UP000439903"/>
    </source>
</evidence>
<dbReference type="AlphaFoldDB" id="A0A8H4AGV4"/>
<protein>
    <submittedName>
        <fullName evidence="2">Uncharacterized protein</fullName>
    </submittedName>
</protein>
<feature type="signal peptide" evidence="1">
    <location>
        <begin position="1"/>
        <end position="19"/>
    </location>
</feature>
<evidence type="ECO:0000313" key="2">
    <source>
        <dbReference type="EMBL" id="KAF0493365.1"/>
    </source>
</evidence>
<reference evidence="2 3" key="1">
    <citation type="journal article" date="2019" name="Environ. Microbiol.">
        <title>At the nexus of three kingdoms: the genome of the mycorrhizal fungus Gigaspora margarita provides insights into plant, endobacterial and fungal interactions.</title>
        <authorList>
            <person name="Venice F."/>
            <person name="Ghignone S."/>
            <person name="Salvioli di Fossalunga A."/>
            <person name="Amselem J."/>
            <person name="Novero M."/>
            <person name="Xianan X."/>
            <person name="Sedzielewska Toro K."/>
            <person name="Morin E."/>
            <person name="Lipzen A."/>
            <person name="Grigoriev I.V."/>
            <person name="Henrissat B."/>
            <person name="Martin F.M."/>
            <person name="Bonfante P."/>
        </authorList>
    </citation>
    <scope>NUCLEOTIDE SEQUENCE [LARGE SCALE GENOMIC DNA]</scope>
    <source>
        <strain evidence="2 3">BEG34</strain>
    </source>
</reference>
<keyword evidence="1" id="KW-0732">Signal</keyword>
<organism evidence="2 3">
    <name type="scientific">Gigaspora margarita</name>
    <dbReference type="NCBI Taxonomy" id="4874"/>
    <lineage>
        <taxon>Eukaryota</taxon>
        <taxon>Fungi</taxon>
        <taxon>Fungi incertae sedis</taxon>
        <taxon>Mucoromycota</taxon>
        <taxon>Glomeromycotina</taxon>
        <taxon>Glomeromycetes</taxon>
        <taxon>Diversisporales</taxon>
        <taxon>Gigasporaceae</taxon>
        <taxon>Gigaspora</taxon>
    </lineage>
</organism>
<dbReference type="Proteomes" id="UP000439903">
    <property type="component" value="Unassembled WGS sequence"/>
</dbReference>
<proteinExistence type="predicted"/>
<name>A0A8H4AGV4_GIGMA</name>